<proteinExistence type="predicted"/>
<protein>
    <submittedName>
        <fullName evidence="1">Uncharacterized protein</fullName>
    </submittedName>
</protein>
<keyword evidence="2" id="KW-1185">Reference proteome</keyword>
<evidence type="ECO:0000313" key="1">
    <source>
        <dbReference type="EMBL" id="KAJ1116329.1"/>
    </source>
</evidence>
<dbReference type="EMBL" id="JANPWB010000012">
    <property type="protein sequence ID" value="KAJ1116329.1"/>
    <property type="molecule type" value="Genomic_DNA"/>
</dbReference>
<evidence type="ECO:0000313" key="2">
    <source>
        <dbReference type="Proteomes" id="UP001066276"/>
    </source>
</evidence>
<dbReference type="Proteomes" id="UP001066276">
    <property type="component" value="Chromosome 8"/>
</dbReference>
<reference evidence="1" key="1">
    <citation type="journal article" date="2022" name="bioRxiv">
        <title>Sequencing and chromosome-scale assembly of the giantPleurodeles waltlgenome.</title>
        <authorList>
            <person name="Brown T."/>
            <person name="Elewa A."/>
            <person name="Iarovenko S."/>
            <person name="Subramanian E."/>
            <person name="Araus A.J."/>
            <person name="Petzold A."/>
            <person name="Susuki M."/>
            <person name="Suzuki K.-i.T."/>
            <person name="Hayashi T."/>
            <person name="Toyoda A."/>
            <person name="Oliveira C."/>
            <person name="Osipova E."/>
            <person name="Leigh N.D."/>
            <person name="Simon A."/>
            <person name="Yun M.H."/>
        </authorList>
    </citation>
    <scope>NUCLEOTIDE SEQUENCE</scope>
    <source>
        <strain evidence="1">20211129_DDA</strain>
        <tissue evidence="1">Liver</tissue>
    </source>
</reference>
<dbReference type="AlphaFoldDB" id="A0AAV7NNS0"/>
<organism evidence="1 2">
    <name type="scientific">Pleurodeles waltl</name>
    <name type="common">Iberian ribbed newt</name>
    <dbReference type="NCBI Taxonomy" id="8319"/>
    <lineage>
        <taxon>Eukaryota</taxon>
        <taxon>Metazoa</taxon>
        <taxon>Chordata</taxon>
        <taxon>Craniata</taxon>
        <taxon>Vertebrata</taxon>
        <taxon>Euteleostomi</taxon>
        <taxon>Amphibia</taxon>
        <taxon>Batrachia</taxon>
        <taxon>Caudata</taxon>
        <taxon>Salamandroidea</taxon>
        <taxon>Salamandridae</taxon>
        <taxon>Pleurodelinae</taxon>
        <taxon>Pleurodeles</taxon>
    </lineage>
</organism>
<accession>A0AAV7NNS0</accession>
<comment type="caution">
    <text evidence="1">The sequence shown here is derived from an EMBL/GenBank/DDBJ whole genome shotgun (WGS) entry which is preliminary data.</text>
</comment>
<name>A0AAV7NNS0_PLEWA</name>
<gene>
    <name evidence="1" type="ORF">NDU88_004544</name>
</gene>
<sequence>MIALRNYVIQVQAVDDLAAVFVIAQHRRKRSPRPEDFLVGLGFPPVREFGGLLLCEPAGRREAPLALGLQEGGMLGRAGRRGLL</sequence>